<dbReference type="InterPro" id="IPR026444">
    <property type="entry name" value="Secre_tail"/>
</dbReference>
<dbReference type="Proteomes" id="UP000486602">
    <property type="component" value="Unassembled WGS sequence"/>
</dbReference>
<name>A0A7K3WW10_9FLAO</name>
<gene>
    <name evidence="4" type="ORF">G3O08_19630</name>
</gene>
<evidence type="ECO:0000313" key="5">
    <source>
        <dbReference type="Proteomes" id="UP000486602"/>
    </source>
</evidence>
<evidence type="ECO:0000256" key="2">
    <source>
        <dbReference type="SAM" id="Coils"/>
    </source>
</evidence>
<dbReference type="NCBIfam" id="TIGR04183">
    <property type="entry name" value="Por_Secre_tail"/>
    <property type="match status" value="1"/>
</dbReference>
<evidence type="ECO:0000256" key="1">
    <source>
        <dbReference type="ARBA" id="ARBA00022729"/>
    </source>
</evidence>
<dbReference type="PROSITE" id="PS51688">
    <property type="entry name" value="ICA"/>
    <property type="match status" value="1"/>
</dbReference>
<proteinExistence type="predicted"/>
<feature type="domain" description="Peptidase S74" evidence="3">
    <location>
        <begin position="102"/>
        <end position="202"/>
    </location>
</feature>
<dbReference type="EMBL" id="JAAGVY010000071">
    <property type="protein sequence ID" value="NEN25704.1"/>
    <property type="molecule type" value="Genomic_DNA"/>
</dbReference>
<reference evidence="4 5" key="1">
    <citation type="submission" date="2020-02" db="EMBL/GenBank/DDBJ databases">
        <title>Out from the shadows clarifying the taxonomy of the family Cryomorphaceae and related taxa by utilizing the GTDB taxonomic framework.</title>
        <authorList>
            <person name="Bowman J.P."/>
        </authorList>
    </citation>
    <scope>NUCLEOTIDE SEQUENCE [LARGE SCALE GENOMIC DNA]</scope>
    <source>
        <strain evidence="4 5">QSSC 1-22</strain>
    </source>
</reference>
<evidence type="ECO:0000313" key="4">
    <source>
        <dbReference type="EMBL" id="NEN25704.1"/>
    </source>
</evidence>
<comment type="caution">
    <text evidence="4">The sequence shown here is derived from an EMBL/GenBank/DDBJ whole genome shotgun (WGS) entry which is preliminary data.</text>
</comment>
<dbReference type="Pfam" id="PF13884">
    <property type="entry name" value="Peptidase_S74"/>
    <property type="match status" value="1"/>
</dbReference>
<evidence type="ECO:0000259" key="3">
    <source>
        <dbReference type="PROSITE" id="PS51688"/>
    </source>
</evidence>
<accession>A0A7K3WW10</accession>
<keyword evidence="1" id="KW-0732">Signal</keyword>
<feature type="coiled-coil region" evidence="2">
    <location>
        <begin position="188"/>
        <end position="215"/>
    </location>
</feature>
<keyword evidence="5" id="KW-1185">Reference proteome</keyword>
<dbReference type="RefSeq" id="WP_163287152.1">
    <property type="nucleotide sequence ID" value="NZ_JAAGVY010000071.1"/>
</dbReference>
<protein>
    <submittedName>
        <fullName evidence="4">T9SS type A sorting domain-containing protein</fullName>
    </submittedName>
</protein>
<keyword evidence="2" id="KW-0175">Coiled coil</keyword>
<sequence>MNAKSILLSTIFAIFTLSTFAQLKVDRYGRIGMGTNWPNPGYKCHIKGNLLLTTYPASPFVEFQFKVQPGWAILGTNVDHIAAWSPWVNFNKLYAEQYYRLSDASFKLNKAAIDSPMRKLSELKPYKYDMIDRYITESGDSLQRTLPQYGFISQEVEQSLPEIKITDDAQEGKLMDYDQIIPLLVAGIQEQQKSVRALEAQIAKLMATNQSSSSNSSLNGSGINNGSESNNSMDLCKLFSCSPNPFSTTTQISYYLNSTVIHAELRVYDMQGIERTVINLDTNQGNSYVNLQAQDLPVNGTYIYALFVDSQIVDAKTVIKQ</sequence>
<dbReference type="AlphaFoldDB" id="A0A7K3WW10"/>
<organism evidence="4 5">
    <name type="scientific">Cryomorpha ignava</name>
    <dbReference type="NCBI Taxonomy" id="101383"/>
    <lineage>
        <taxon>Bacteria</taxon>
        <taxon>Pseudomonadati</taxon>
        <taxon>Bacteroidota</taxon>
        <taxon>Flavobacteriia</taxon>
        <taxon>Flavobacteriales</taxon>
        <taxon>Cryomorphaceae</taxon>
        <taxon>Cryomorpha</taxon>
    </lineage>
</organism>
<dbReference type="InterPro" id="IPR030392">
    <property type="entry name" value="S74_ICA"/>
</dbReference>